<dbReference type="PROSITE" id="PS50943">
    <property type="entry name" value="HTH_CROC1"/>
    <property type="match status" value="1"/>
</dbReference>
<feature type="domain" description="HTH cro/C1-type" evidence="1">
    <location>
        <begin position="6"/>
        <end position="59"/>
    </location>
</feature>
<dbReference type="Pfam" id="PF01381">
    <property type="entry name" value="HTH_3"/>
    <property type="match status" value="1"/>
</dbReference>
<name>A0A2A6JJ60_9HYPH</name>
<protein>
    <recommendedName>
        <fullName evidence="1">HTH cro/C1-type domain-containing protein</fullName>
    </recommendedName>
</protein>
<dbReference type="AlphaFoldDB" id="A0A2A6JJ60"/>
<dbReference type="CDD" id="cd00093">
    <property type="entry name" value="HTH_XRE"/>
    <property type="match status" value="1"/>
</dbReference>
<dbReference type="InterPro" id="IPR001387">
    <property type="entry name" value="Cro/C1-type_HTH"/>
</dbReference>
<proteinExistence type="predicted"/>
<dbReference type="RefSeq" id="WP_097610223.1">
    <property type="nucleotide sequence ID" value="NZ_NWSV01000001.1"/>
</dbReference>
<evidence type="ECO:0000313" key="2">
    <source>
        <dbReference type="EMBL" id="PDT06132.1"/>
    </source>
</evidence>
<keyword evidence="3" id="KW-1185">Reference proteome</keyword>
<comment type="caution">
    <text evidence="2">The sequence shown here is derived from an EMBL/GenBank/DDBJ whole genome shotgun (WGS) entry which is preliminary data.</text>
</comment>
<dbReference type="Gene3D" id="1.10.260.40">
    <property type="entry name" value="lambda repressor-like DNA-binding domains"/>
    <property type="match status" value="1"/>
</dbReference>
<accession>A0A2A6JJ60</accession>
<dbReference type="EMBL" id="NWSV01000001">
    <property type="protein sequence ID" value="PDT06132.1"/>
    <property type="molecule type" value="Genomic_DNA"/>
</dbReference>
<reference evidence="2 3" key="1">
    <citation type="submission" date="2017-09" db="EMBL/GenBank/DDBJ databases">
        <title>Comparative genomics of rhizobia isolated from Phaseolus vulgaris in China.</title>
        <authorList>
            <person name="Tong W."/>
        </authorList>
    </citation>
    <scope>NUCLEOTIDE SEQUENCE [LARGE SCALE GENOMIC DNA]</scope>
    <source>
        <strain evidence="2 3">C5</strain>
    </source>
</reference>
<dbReference type="GO" id="GO:0003677">
    <property type="term" value="F:DNA binding"/>
    <property type="evidence" value="ECO:0007669"/>
    <property type="project" value="InterPro"/>
</dbReference>
<sequence>MTSNRLREHRLAAEMTQIEVAEAIKVTQPTYQRWEKGAQVPPAKIKALAKLFNSTEDRLLGVNAPIVAAFYDDTAPTEHQYYGEVSFHFASGGKPLVLSISEEVRVQFSRAMMGSSYFIPIRSLTNQLVAIRRDAIADIYFCSEAHDDYGPEHETYERPSNLQYPDNRDWEIIESIVLDFGETDYDKESLERLKRAICGPPKEVIEQDLASGKVTQEQVDEVKKLVEKNLDEAEKLSLRCVYQLSSGARRELSFESERKMYDAFSDIFDGKYIPTFGARYIQAVPYHHYLFLNPAAVDFISVPTHRYQIGLAAAEAGEDDDDDDDWE</sequence>
<dbReference type="SMART" id="SM00530">
    <property type="entry name" value="HTH_XRE"/>
    <property type="match status" value="1"/>
</dbReference>
<gene>
    <name evidence="2" type="ORF">CO666_00455</name>
</gene>
<organism evidence="2 3">
    <name type="scientific">Rhizobium chutanense</name>
    <dbReference type="NCBI Taxonomy" id="2035448"/>
    <lineage>
        <taxon>Bacteria</taxon>
        <taxon>Pseudomonadati</taxon>
        <taxon>Pseudomonadota</taxon>
        <taxon>Alphaproteobacteria</taxon>
        <taxon>Hyphomicrobiales</taxon>
        <taxon>Rhizobiaceae</taxon>
        <taxon>Rhizobium/Agrobacterium group</taxon>
        <taxon>Rhizobium</taxon>
    </lineage>
</organism>
<evidence type="ECO:0000259" key="1">
    <source>
        <dbReference type="PROSITE" id="PS50943"/>
    </source>
</evidence>
<dbReference type="Proteomes" id="UP000220768">
    <property type="component" value="Unassembled WGS sequence"/>
</dbReference>
<dbReference type="SUPFAM" id="SSF47413">
    <property type="entry name" value="lambda repressor-like DNA-binding domains"/>
    <property type="match status" value="1"/>
</dbReference>
<evidence type="ECO:0000313" key="3">
    <source>
        <dbReference type="Proteomes" id="UP000220768"/>
    </source>
</evidence>
<dbReference type="InterPro" id="IPR010982">
    <property type="entry name" value="Lambda_DNA-bd_dom_sf"/>
</dbReference>